<evidence type="ECO:0000313" key="8">
    <source>
        <dbReference type="EMBL" id="KAK9512290.1"/>
    </source>
</evidence>
<dbReference type="EMBL" id="JAPXFL010000001">
    <property type="protein sequence ID" value="KAK9512290.1"/>
    <property type="molecule type" value="Genomic_DNA"/>
</dbReference>
<dbReference type="InterPro" id="IPR019734">
    <property type="entry name" value="TPR_rpt"/>
</dbReference>
<keyword evidence="2" id="KW-0963">Cytoplasm</keyword>
<sequence length="797" mass="92339">MTRENEGIKERKTLMQKYNIPLYHLDFGYIKKLKNVKELERIYKVLKSKETGHYPELTECAENRLKELSPNNKLLRKAVPALKKDFLDKSEKSLYLKEIEEWKDDMEAKETGLKSSSTPNYVLQPVRRTTGIIENSEESNDKKKEDRIKSYDYQSWDNYDADKECLRMDLEEEKRREEKERLERMEKEREKAREQMTIEEAEIDAIKDHVYNMTPEEREVLALKEKDIGNEFYKTHHLDEAIKHYTRSVYIYPTVSNHNNRAATYLKQCKFSKALADLNIVLKMDPNNVKARYRRAVAYQHKNEFQKALEDIRVVLAKEPHHVLARHLADRLREDVSTLPKKHRLKVRNNTGETHVEEVTEEEMLTNYKDKNFIEINEFGLPKIMCNCNGKYVNEPGIRHEDNIRYQHLRQRKQYEQNCSYQQNNTPLALPAAPVQPVETLNGPKSKPLLAGGGRRLDIVELDSICEESEESQQTSCLIRDMRSTKDEKTTANINIAQATTSVADSSASLTNQTAIGEFDKSDKTIWNESVKESEGEGEDEDSEELKNIHEDVKILDDISTSANIDEVMEAAESLPTSTYQPLNEDDTWSDQWLQNSVSSVNSDFGKCMDLNKNNNLNFGLGDACDVILKQTPLLNGCRCSLNLDSLKPQNFLELWCGTNQGLSPNEVLRSKAILLKGVCPMHVPEVFSLNVNEAILTDLINCLCYFYKQNYSREILLDYALAISKLQRFHIIYLFVAEDVKKKIRTLFKRIGPLSDDLQRAFKTVWNKSVKDSDSEDEDLKEFKIKNPDDLKILDD</sequence>
<keyword evidence="3" id="KW-0677">Repeat</keyword>
<proteinExistence type="predicted"/>
<dbReference type="InterPro" id="IPR025986">
    <property type="entry name" value="RPAP3-like_C"/>
</dbReference>
<accession>A0AAW1DR79</accession>
<evidence type="ECO:0000256" key="1">
    <source>
        <dbReference type="ARBA" id="ARBA00004496"/>
    </source>
</evidence>
<reference evidence="8 9" key="1">
    <citation type="submission" date="2022-12" db="EMBL/GenBank/DDBJ databases">
        <title>Chromosome-level genome assembly of true bugs.</title>
        <authorList>
            <person name="Ma L."/>
            <person name="Li H."/>
        </authorList>
    </citation>
    <scope>NUCLEOTIDE SEQUENCE [LARGE SCALE GENOMIC DNA]</scope>
    <source>
        <strain evidence="8">Lab_2022b</strain>
    </source>
</reference>
<evidence type="ECO:0000256" key="2">
    <source>
        <dbReference type="ARBA" id="ARBA00022490"/>
    </source>
</evidence>
<dbReference type="PANTHER" id="PTHR45984">
    <property type="entry name" value="RNA (RNA) POLYMERASE II ASSOCIATED PROTEIN HOMOLOG"/>
    <property type="match status" value="1"/>
</dbReference>
<dbReference type="GO" id="GO:0031072">
    <property type="term" value="F:heat shock protein binding"/>
    <property type="evidence" value="ECO:0007669"/>
    <property type="project" value="TreeGrafter"/>
</dbReference>
<feature type="domain" description="RNA-polymerase II-associated protein 3-like C-terminal" evidence="7">
    <location>
        <begin position="674"/>
        <end position="740"/>
    </location>
</feature>
<dbReference type="InterPro" id="IPR051982">
    <property type="entry name" value="CiliaryAsmbly_MitoImport"/>
</dbReference>
<dbReference type="SMART" id="SM00028">
    <property type="entry name" value="TPR"/>
    <property type="match status" value="3"/>
</dbReference>
<comment type="caution">
    <text evidence="8">The sequence shown here is derived from an EMBL/GenBank/DDBJ whole genome shotgun (WGS) entry which is preliminary data.</text>
</comment>
<dbReference type="AlphaFoldDB" id="A0AAW1DR79"/>
<dbReference type="PROSITE" id="PS50005">
    <property type="entry name" value="TPR"/>
    <property type="match status" value="2"/>
</dbReference>
<feature type="repeat" description="TPR" evidence="5">
    <location>
        <begin position="289"/>
        <end position="322"/>
    </location>
</feature>
<evidence type="ECO:0000256" key="4">
    <source>
        <dbReference type="ARBA" id="ARBA00022803"/>
    </source>
</evidence>
<gene>
    <name evidence="8" type="ORF">O3M35_000751</name>
</gene>
<dbReference type="Pfam" id="PF13877">
    <property type="entry name" value="RPAP3_C"/>
    <property type="match status" value="1"/>
</dbReference>
<evidence type="ECO:0000256" key="3">
    <source>
        <dbReference type="ARBA" id="ARBA00022737"/>
    </source>
</evidence>
<dbReference type="GO" id="GO:0005829">
    <property type="term" value="C:cytosol"/>
    <property type="evidence" value="ECO:0007669"/>
    <property type="project" value="TreeGrafter"/>
</dbReference>
<comment type="subcellular location">
    <subcellularLocation>
        <location evidence="1">Cytoplasm</location>
    </subcellularLocation>
</comment>
<evidence type="ECO:0000256" key="6">
    <source>
        <dbReference type="SAM" id="Coils"/>
    </source>
</evidence>
<dbReference type="InterPro" id="IPR011990">
    <property type="entry name" value="TPR-like_helical_dom_sf"/>
</dbReference>
<protein>
    <recommendedName>
        <fullName evidence="7">RNA-polymerase II-associated protein 3-like C-terminal domain-containing protein</fullName>
    </recommendedName>
</protein>
<dbReference type="SUPFAM" id="SSF48452">
    <property type="entry name" value="TPR-like"/>
    <property type="match status" value="1"/>
</dbReference>
<dbReference type="GO" id="GO:0005739">
    <property type="term" value="C:mitochondrion"/>
    <property type="evidence" value="ECO:0007669"/>
    <property type="project" value="TreeGrafter"/>
</dbReference>
<dbReference type="PANTHER" id="PTHR45984:SF1">
    <property type="entry name" value="SPAG1 AXONEMAL DYNEIN ASSEMBLY FACTOR"/>
    <property type="match status" value="1"/>
</dbReference>
<dbReference type="Proteomes" id="UP001461498">
    <property type="component" value="Unassembled WGS sequence"/>
</dbReference>
<dbReference type="Gene3D" id="1.25.40.10">
    <property type="entry name" value="Tetratricopeptide repeat domain"/>
    <property type="match status" value="1"/>
</dbReference>
<keyword evidence="6" id="KW-0175">Coiled coil</keyword>
<name>A0AAW1DR79_9HEMI</name>
<keyword evidence="9" id="KW-1185">Reference proteome</keyword>
<feature type="repeat" description="TPR" evidence="5">
    <location>
        <begin position="255"/>
        <end position="288"/>
    </location>
</feature>
<evidence type="ECO:0000259" key="7">
    <source>
        <dbReference type="Pfam" id="PF13877"/>
    </source>
</evidence>
<organism evidence="8 9">
    <name type="scientific">Rhynocoris fuscipes</name>
    <dbReference type="NCBI Taxonomy" id="488301"/>
    <lineage>
        <taxon>Eukaryota</taxon>
        <taxon>Metazoa</taxon>
        <taxon>Ecdysozoa</taxon>
        <taxon>Arthropoda</taxon>
        <taxon>Hexapoda</taxon>
        <taxon>Insecta</taxon>
        <taxon>Pterygota</taxon>
        <taxon>Neoptera</taxon>
        <taxon>Paraneoptera</taxon>
        <taxon>Hemiptera</taxon>
        <taxon>Heteroptera</taxon>
        <taxon>Panheteroptera</taxon>
        <taxon>Cimicomorpha</taxon>
        <taxon>Reduviidae</taxon>
        <taxon>Harpactorinae</taxon>
        <taxon>Harpactorini</taxon>
        <taxon>Rhynocoris</taxon>
    </lineage>
</organism>
<dbReference type="GO" id="GO:0006626">
    <property type="term" value="P:protein targeting to mitochondrion"/>
    <property type="evidence" value="ECO:0007669"/>
    <property type="project" value="TreeGrafter"/>
</dbReference>
<feature type="coiled-coil region" evidence="6">
    <location>
        <begin position="163"/>
        <end position="209"/>
    </location>
</feature>
<evidence type="ECO:0000256" key="5">
    <source>
        <dbReference type="PROSITE-ProRule" id="PRU00339"/>
    </source>
</evidence>
<evidence type="ECO:0000313" key="9">
    <source>
        <dbReference type="Proteomes" id="UP001461498"/>
    </source>
</evidence>
<keyword evidence="4 5" id="KW-0802">TPR repeat</keyword>